<dbReference type="Proteomes" id="UP000257109">
    <property type="component" value="Unassembled WGS sequence"/>
</dbReference>
<dbReference type="PANTHER" id="PTHR34954">
    <property type="entry name" value="EXPRESSED PROTEIN"/>
    <property type="match status" value="1"/>
</dbReference>
<accession>A0A371EIE1</accession>
<feature type="non-terminal residue" evidence="1">
    <location>
        <position position="1"/>
    </location>
</feature>
<gene>
    <name evidence="1" type="primary">TGD4</name>
    <name evidence="1" type="ORF">CR513_55666</name>
</gene>
<reference evidence="1" key="1">
    <citation type="submission" date="2018-05" db="EMBL/GenBank/DDBJ databases">
        <title>Draft genome of Mucuna pruriens seed.</title>
        <authorList>
            <person name="Nnadi N.E."/>
            <person name="Vos R."/>
            <person name="Hasami M.H."/>
            <person name="Devisetty U.K."/>
            <person name="Aguiy J.C."/>
        </authorList>
    </citation>
    <scope>NUCLEOTIDE SEQUENCE [LARGE SCALE GENOMIC DNA]</scope>
    <source>
        <strain evidence="1">JCA_2017</strain>
    </source>
</reference>
<dbReference type="STRING" id="157652.A0A371EIE1"/>
<dbReference type="PANTHER" id="PTHR34954:SF3">
    <property type="entry name" value="EXPRESSED PROTEIN"/>
    <property type="match status" value="1"/>
</dbReference>
<evidence type="ECO:0000313" key="2">
    <source>
        <dbReference type="Proteomes" id="UP000257109"/>
    </source>
</evidence>
<dbReference type="OrthoDB" id="512148at2759"/>
<dbReference type="GO" id="GO:0034196">
    <property type="term" value="P:acylglycerol transport"/>
    <property type="evidence" value="ECO:0007669"/>
    <property type="project" value="InterPro"/>
</dbReference>
<dbReference type="GO" id="GO:1990052">
    <property type="term" value="P:ER to chloroplast lipid transport"/>
    <property type="evidence" value="ECO:0007669"/>
    <property type="project" value="InterPro"/>
</dbReference>
<comment type="caution">
    <text evidence="1">The sequence shown here is derived from an EMBL/GenBank/DDBJ whole genome shotgun (WGS) entry which is preliminary data.</text>
</comment>
<protein>
    <submittedName>
        <fullName evidence="1">Protein TRIGALACTOSYLDIACYLGLYCEROL 4, chloroplastic</fullName>
    </submittedName>
</protein>
<proteinExistence type="predicted"/>
<evidence type="ECO:0000313" key="1">
    <source>
        <dbReference type="EMBL" id="RDX65659.1"/>
    </source>
</evidence>
<dbReference type="EMBL" id="QJKJ01013788">
    <property type="protein sequence ID" value="RDX65659.1"/>
    <property type="molecule type" value="Genomic_DNA"/>
</dbReference>
<name>A0A371EIE1_MUCPR</name>
<dbReference type="InterPro" id="IPR044160">
    <property type="entry name" value="TGD4-like"/>
</dbReference>
<organism evidence="1 2">
    <name type="scientific">Mucuna pruriens</name>
    <name type="common">Velvet bean</name>
    <name type="synonym">Dolichos pruriens</name>
    <dbReference type="NCBI Taxonomy" id="157652"/>
    <lineage>
        <taxon>Eukaryota</taxon>
        <taxon>Viridiplantae</taxon>
        <taxon>Streptophyta</taxon>
        <taxon>Embryophyta</taxon>
        <taxon>Tracheophyta</taxon>
        <taxon>Spermatophyta</taxon>
        <taxon>Magnoliopsida</taxon>
        <taxon>eudicotyledons</taxon>
        <taxon>Gunneridae</taxon>
        <taxon>Pentapetalae</taxon>
        <taxon>rosids</taxon>
        <taxon>fabids</taxon>
        <taxon>Fabales</taxon>
        <taxon>Fabaceae</taxon>
        <taxon>Papilionoideae</taxon>
        <taxon>50 kb inversion clade</taxon>
        <taxon>NPAAA clade</taxon>
        <taxon>indigoferoid/millettioid clade</taxon>
        <taxon>Phaseoleae</taxon>
        <taxon>Mucuna</taxon>
    </lineage>
</organism>
<sequence>MAKLRTGIDSAFWDLNVASSQCHDGWAKAVPGGPFPADGSVGSRVLRPQQLSFLGNGMPLSIVPSLSPTSPKDLGSLSLQTLLLKLASPRWISCSDNVTAEDSFLWLAMTGQFRPRKLIADVKNEISNAEDFDLSTVKDVAKHFINKSLFSFGLTSQFAFPPTTSMLLAVEGHGEKEKLRRKVMLVEVKSAKLYDDILPDHDLTVEAAWPQLFVDHKGKYWDVPESLSVDLSSLVSESGLRYRVGIHKNGGNPQPVNATDGNPPLSLLPGICAKAAVSYENIKYFWRDKGAAEQHNEGVFPYDVRLKEPHAAVSGMIGSSFASWIWNGRSFSSTDSREDLDVSTSKRSRLNADLFGSVCYSIQHGKFTKNFGDLTRVDARLDISSASALAKKILNGSRISTGDDSKQSSASPRLNLIFQQQVAGPVVFRADSRISIESFARKKGLSVEDFICSLSYSLKSLQSGKTFQCKQKLHMVAFKDAFI</sequence>
<dbReference type="GO" id="GO:0070300">
    <property type="term" value="F:phosphatidic acid binding"/>
    <property type="evidence" value="ECO:0007669"/>
    <property type="project" value="InterPro"/>
</dbReference>
<keyword evidence="2" id="KW-1185">Reference proteome</keyword>
<dbReference type="GO" id="GO:0009941">
    <property type="term" value="C:chloroplast envelope"/>
    <property type="evidence" value="ECO:0007669"/>
    <property type="project" value="TreeGrafter"/>
</dbReference>
<dbReference type="AlphaFoldDB" id="A0A371EIE1"/>